<dbReference type="EMBL" id="CP130318">
    <property type="protein sequence ID" value="WNQ12228.1"/>
    <property type="molecule type" value="Genomic_DNA"/>
</dbReference>
<proteinExistence type="predicted"/>
<dbReference type="KEGG" id="paun:MJA45_04030"/>
<gene>
    <name evidence="1" type="ORF">MJA45_04030</name>
</gene>
<dbReference type="AlphaFoldDB" id="A0AA96LFS0"/>
<accession>A0AA96LFS0</accession>
<evidence type="ECO:0000313" key="2">
    <source>
        <dbReference type="Proteomes" id="UP001305702"/>
    </source>
</evidence>
<evidence type="ECO:0000313" key="1">
    <source>
        <dbReference type="EMBL" id="WNQ12228.1"/>
    </source>
</evidence>
<organism evidence="1 2">
    <name type="scientific">Paenibacillus aurantius</name>
    <dbReference type="NCBI Taxonomy" id="2918900"/>
    <lineage>
        <taxon>Bacteria</taxon>
        <taxon>Bacillati</taxon>
        <taxon>Bacillota</taxon>
        <taxon>Bacilli</taxon>
        <taxon>Bacillales</taxon>
        <taxon>Paenibacillaceae</taxon>
        <taxon>Paenibacillus</taxon>
    </lineage>
</organism>
<reference evidence="1 2" key="1">
    <citation type="submission" date="2022-02" db="EMBL/GenBank/DDBJ databases">
        <title>Paenibacillus sp. MBLB1776 Whole Genome Shotgun Sequencing.</title>
        <authorList>
            <person name="Hwang C.Y."/>
            <person name="Cho E.-S."/>
            <person name="Seo M.-J."/>
        </authorList>
    </citation>
    <scope>NUCLEOTIDE SEQUENCE [LARGE SCALE GENOMIC DNA]</scope>
    <source>
        <strain evidence="1 2">MBLB1776</strain>
    </source>
</reference>
<name>A0AA96LFS0_9BACL</name>
<dbReference type="Proteomes" id="UP001305702">
    <property type="component" value="Chromosome"/>
</dbReference>
<sequence>MLLFIENVEVGSEYEDTIFNYWITARMKDGTIVKIFDYSCLNLISKVAFYVESILFANLSPPGYEMTKVTGKYIGKLEIKDWQQIAEDRDLGKQYDAVETSSGIILFHVNDTKKEFLEGDNIQLNVIRFDLIAVNT</sequence>
<dbReference type="RefSeq" id="WP_315606006.1">
    <property type="nucleotide sequence ID" value="NZ_CP130318.1"/>
</dbReference>
<protein>
    <submittedName>
        <fullName evidence="1">Uncharacterized protein</fullName>
    </submittedName>
</protein>
<keyword evidence="2" id="KW-1185">Reference proteome</keyword>